<dbReference type="GO" id="GO:0006351">
    <property type="term" value="P:DNA-templated transcription"/>
    <property type="evidence" value="ECO:0007669"/>
    <property type="project" value="InterPro"/>
</dbReference>
<accession>A0A5M3YP32</accession>
<proteinExistence type="predicted"/>
<dbReference type="InterPro" id="IPR036864">
    <property type="entry name" value="Zn2-C6_fun-type_DNA-bd_sf"/>
</dbReference>
<sequence length="827" mass="93760">MSDVQPDPLPVSGSPRQQEQPRVRKRRRRTVACTQCRSRKLRCDREYPVCGRCQKSKTPSKCTYEDGFLWQQPNTVVSPAFSDRGSTGVVQLPPVDRSHPTPDSAISSLPTRPQHAAKEVRPVEEKRDHFLETVLGAPKAAVDQEPYVNREVLQRPAHHHHHHHQHHSYHPRREDSAHSSSDEEEPVSPSQQLDMAPRFLMRGRQTKTRYNGSGMFANLIAQFPDIRTFAEDIRLTSPHLSALRPDLFRVKKGLWKKVLADAPFPDPNTGSLIAMLPSRRVVDELVMLYFTYIESTHRILHVPSFLRELDEFWAQTDEPDRVSCLFVVQLLLILACAWNLADAESLQMKNEAHLTCYTAVEWVLHAERWIENTHIKRPDITALRVYVLLIIAHNIHGMKRSKAWLSIGSILKQAMLSGYHRDPSKYTKISMFNKEMRRRIWATIMELDLQISMERGMPPSVNESDYDTAPPLNINDSDIQETSEELPPERPLTELTDCSFQSVLLKSLPVRLKVCALMHSPRIICRYEEILRIDWELNRHLSKIPSWSLSGVEDFQTQHRMILIKALLEAKIGYSLLSIHTPFAIEAPREIVFAPSARARLEVATMILSTQKRLHETSRLLSLCLLGDWTVQAYCSICQLLHEGESGAGSSAMSLTRTLTGMPESLVSLVETILTCLESRWLLVVKGAKEYFFMSTLLALAKVTLWPGQANLYKQEVVNRVIFFAQTLFTRHANCAHLGEWGMGNFKTNQVPSVTASTTMGTPMVPDLSLWQPPGGFGVPASASVPRLITLCIASQLTAYPRTQQGELDPFLDAFDWADLTGITFEG</sequence>
<evidence type="ECO:0000256" key="5">
    <source>
        <dbReference type="ARBA" id="ARBA00023163"/>
    </source>
</evidence>
<dbReference type="EMBL" id="BLJY01000001">
    <property type="protein sequence ID" value="GFF12551.1"/>
    <property type="molecule type" value="Genomic_DNA"/>
</dbReference>
<evidence type="ECO:0000256" key="1">
    <source>
        <dbReference type="ARBA" id="ARBA00022723"/>
    </source>
</evidence>
<dbReference type="Gene3D" id="4.10.240.10">
    <property type="entry name" value="Zn(2)-C6 fungal-type DNA-binding domain"/>
    <property type="match status" value="1"/>
</dbReference>
<keyword evidence="4" id="KW-0238">DNA-binding</keyword>
<evidence type="ECO:0000256" key="3">
    <source>
        <dbReference type="ARBA" id="ARBA00023015"/>
    </source>
</evidence>
<dbReference type="SMART" id="SM00906">
    <property type="entry name" value="Fungal_trans"/>
    <property type="match status" value="1"/>
</dbReference>
<feature type="compositionally biased region" description="Basic residues" evidence="7">
    <location>
        <begin position="156"/>
        <end position="170"/>
    </location>
</feature>
<evidence type="ECO:0000313" key="8">
    <source>
        <dbReference type="EMBL" id="GFF12551.1"/>
    </source>
</evidence>
<evidence type="ECO:0000256" key="6">
    <source>
        <dbReference type="ARBA" id="ARBA00023242"/>
    </source>
</evidence>
<comment type="caution">
    <text evidence="8">The sequence shown here is derived from an EMBL/GenBank/DDBJ whole genome shotgun (WGS) entry which is preliminary data.</text>
</comment>
<dbReference type="AlphaFoldDB" id="A0A5M3YP32"/>
<dbReference type="VEuPathDB" id="FungiDB:ATEG_01563"/>
<dbReference type="GO" id="GO:0001228">
    <property type="term" value="F:DNA-binding transcription activator activity, RNA polymerase II-specific"/>
    <property type="evidence" value="ECO:0007669"/>
    <property type="project" value="TreeGrafter"/>
</dbReference>
<dbReference type="PANTHER" id="PTHR31944">
    <property type="entry name" value="HEME-RESPONSIVE ZINC FINGER TRANSCRIPTION FACTOR HAP1"/>
    <property type="match status" value="1"/>
</dbReference>
<dbReference type="OrthoDB" id="4236860at2759"/>
<gene>
    <name evidence="8" type="ORF">ATEIFO6365_0001077400</name>
</gene>
<keyword evidence="2" id="KW-0862">Zinc</keyword>
<dbReference type="CDD" id="cd12148">
    <property type="entry name" value="fungal_TF_MHR"/>
    <property type="match status" value="1"/>
</dbReference>
<protein>
    <submittedName>
        <fullName evidence="8">C6 transcription factor</fullName>
    </submittedName>
</protein>
<name>A0A5M3YP32_ASPTE</name>
<dbReference type="GO" id="GO:0005634">
    <property type="term" value="C:nucleus"/>
    <property type="evidence" value="ECO:0007669"/>
    <property type="project" value="TreeGrafter"/>
</dbReference>
<dbReference type="GO" id="GO:0008270">
    <property type="term" value="F:zinc ion binding"/>
    <property type="evidence" value="ECO:0007669"/>
    <property type="project" value="InterPro"/>
</dbReference>
<dbReference type="PROSITE" id="PS00463">
    <property type="entry name" value="ZN2_CY6_FUNGAL_1"/>
    <property type="match status" value="1"/>
</dbReference>
<keyword evidence="1" id="KW-0479">Metal-binding</keyword>
<evidence type="ECO:0000256" key="4">
    <source>
        <dbReference type="ARBA" id="ARBA00023125"/>
    </source>
</evidence>
<dbReference type="SMART" id="SM00066">
    <property type="entry name" value="GAL4"/>
    <property type="match status" value="1"/>
</dbReference>
<evidence type="ECO:0000256" key="2">
    <source>
        <dbReference type="ARBA" id="ARBA00022833"/>
    </source>
</evidence>
<dbReference type="CDD" id="cd00067">
    <property type="entry name" value="GAL4"/>
    <property type="match status" value="1"/>
</dbReference>
<dbReference type="InterPro" id="IPR001138">
    <property type="entry name" value="Zn2Cys6_DnaBD"/>
</dbReference>
<dbReference type="GO" id="GO:0000978">
    <property type="term" value="F:RNA polymerase II cis-regulatory region sequence-specific DNA binding"/>
    <property type="evidence" value="ECO:0007669"/>
    <property type="project" value="TreeGrafter"/>
</dbReference>
<evidence type="ECO:0000256" key="7">
    <source>
        <dbReference type="SAM" id="MobiDB-lite"/>
    </source>
</evidence>
<feature type="region of interest" description="Disordered" evidence="7">
    <location>
        <begin position="91"/>
        <end position="123"/>
    </location>
</feature>
<keyword evidence="5" id="KW-0804">Transcription</keyword>
<dbReference type="InterPro" id="IPR051430">
    <property type="entry name" value="Fungal_TF_Env_Response"/>
</dbReference>
<keyword evidence="3" id="KW-0805">Transcription regulation</keyword>
<evidence type="ECO:0000313" key="9">
    <source>
        <dbReference type="Proteomes" id="UP000452235"/>
    </source>
</evidence>
<dbReference type="Pfam" id="PF04082">
    <property type="entry name" value="Fungal_trans"/>
    <property type="match status" value="1"/>
</dbReference>
<dbReference type="PROSITE" id="PS50048">
    <property type="entry name" value="ZN2_CY6_FUNGAL_2"/>
    <property type="match status" value="1"/>
</dbReference>
<dbReference type="Pfam" id="PF00172">
    <property type="entry name" value="Zn_clus"/>
    <property type="match status" value="1"/>
</dbReference>
<keyword evidence="9" id="KW-1185">Reference proteome</keyword>
<feature type="region of interest" description="Disordered" evidence="7">
    <location>
        <begin position="156"/>
        <end position="199"/>
    </location>
</feature>
<dbReference type="PANTHER" id="PTHR31944:SF130">
    <property type="entry name" value="ZN(II)2CYS6 TRANSCRIPTION FACTO (EUROFUNG)"/>
    <property type="match status" value="1"/>
</dbReference>
<dbReference type="SUPFAM" id="SSF57701">
    <property type="entry name" value="Zn2/Cys6 DNA-binding domain"/>
    <property type="match status" value="1"/>
</dbReference>
<feature type="compositionally biased region" description="Basic and acidic residues" evidence="7">
    <location>
        <begin position="171"/>
        <end position="181"/>
    </location>
</feature>
<keyword evidence="6" id="KW-0539">Nucleus</keyword>
<organism evidence="8 9">
    <name type="scientific">Aspergillus terreus</name>
    <dbReference type="NCBI Taxonomy" id="33178"/>
    <lineage>
        <taxon>Eukaryota</taxon>
        <taxon>Fungi</taxon>
        <taxon>Dikarya</taxon>
        <taxon>Ascomycota</taxon>
        <taxon>Pezizomycotina</taxon>
        <taxon>Eurotiomycetes</taxon>
        <taxon>Eurotiomycetidae</taxon>
        <taxon>Eurotiales</taxon>
        <taxon>Aspergillaceae</taxon>
        <taxon>Aspergillus</taxon>
        <taxon>Aspergillus subgen. Circumdati</taxon>
    </lineage>
</organism>
<dbReference type="InterPro" id="IPR007219">
    <property type="entry name" value="XnlR_reg_dom"/>
</dbReference>
<reference evidence="8 9" key="1">
    <citation type="submission" date="2020-01" db="EMBL/GenBank/DDBJ databases">
        <title>Aspergillus terreus IFO 6365 whole genome shotgun sequence.</title>
        <authorList>
            <person name="Kanamasa S."/>
            <person name="Takahashi H."/>
        </authorList>
    </citation>
    <scope>NUCLEOTIDE SEQUENCE [LARGE SCALE GENOMIC DNA]</scope>
    <source>
        <strain evidence="8 9">IFO 6365</strain>
    </source>
</reference>
<dbReference type="Proteomes" id="UP000452235">
    <property type="component" value="Unassembled WGS sequence"/>
</dbReference>
<feature type="region of interest" description="Disordered" evidence="7">
    <location>
        <begin position="1"/>
        <end position="28"/>
    </location>
</feature>